<dbReference type="GO" id="GO:0046872">
    <property type="term" value="F:metal ion binding"/>
    <property type="evidence" value="ECO:0007669"/>
    <property type="project" value="UniProtKB-KW"/>
</dbReference>
<keyword evidence="2 5" id="KW-0479">Metal-binding</keyword>
<keyword evidence="4 5" id="KW-0408">Iron</keyword>
<proteinExistence type="inferred from homology"/>
<gene>
    <name evidence="7" type="ORF">URODEC1_LOCUS8379</name>
</gene>
<dbReference type="InterPro" id="IPR005123">
    <property type="entry name" value="Oxoglu/Fe-dep_dioxygenase_dom"/>
</dbReference>
<dbReference type="Pfam" id="PF14226">
    <property type="entry name" value="DIOX_N"/>
    <property type="match status" value="1"/>
</dbReference>
<reference evidence="7" key="1">
    <citation type="submission" date="2024-10" db="EMBL/GenBank/DDBJ databases">
        <authorList>
            <person name="Ryan C."/>
        </authorList>
    </citation>
    <scope>NUCLEOTIDE SEQUENCE [LARGE SCALE GENOMIC DNA]</scope>
</reference>
<comment type="cofactor">
    <cofactor evidence="1">
        <name>L-ascorbate</name>
        <dbReference type="ChEBI" id="CHEBI:38290"/>
    </cofactor>
</comment>
<evidence type="ECO:0000256" key="3">
    <source>
        <dbReference type="ARBA" id="ARBA00023002"/>
    </source>
</evidence>
<dbReference type="InterPro" id="IPR044861">
    <property type="entry name" value="IPNS-like_FE2OG_OXY"/>
</dbReference>
<dbReference type="EMBL" id="OZ075121">
    <property type="protein sequence ID" value="CAL4899791.1"/>
    <property type="molecule type" value="Genomic_DNA"/>
</dbReference>
<dbReference type="Pfam" id="PF03171">
    <property type="entry name" value="2OG-FeII_Oxy"/>
    <property type="match status" value="1"/>
</dbReference>
<dbReference type="FunFam" id="2.60.120.330:FF:000012">
    <property type="entry name" value="Gibberellin 20 oxidase 1"/>
    <property type="match status" value="1"/>
</dbReference>
<name>A0ABC8VZ71_9POAL</name>
<keyword evidence="8" id="KW-1185">Reference proteome</keyword>
<dbReference type="PROSITE" id="PS51471">
    <property type="entry name" value="FE2OG_OXY"/>
    <property type="match status" value="1"/>
</dbReference>
<evidence type="ECO:0000256" key="4">
    <source>
        <dbReference type="ARBA" id="ARBA00023004"/>
    </source>
</evidence>
<evidence type="ECO:0000313" key="8">
    <source>
        <dbReference type="Proteomes" id="UP001497457"/>
    </source>
</evidence>
<evidence type="ECO:0000313" key="7">
    <source>
        <dbReference type="EMBL" id="CAL4899791.1"/>
    </source>
</evidence>
<evidence type="ECO:0000256" key="2">
    <source>
        <dbReference type="ARBA" id="ARBA00022723"/>
    </source>
</evidence>
<organism evidence="7 8">
    <name type="scientific">Urochloa decumbens</name>
    <dbReference type="NCBI Taxonomy" id="240449"/>
    <lineage>
        <taxon>Eukaryota</taxon>
        <taxon>Viridiplantae</taxon>
        <taxon>Streptophyta</taxon>
        <taxon>Embryophyta</taxon>
        <taxon>Tracheophyta</taxon>
        <taxon>Spermatophyta</taxon>
        <taxon>Magnoliopsida</taxon>
        <taxon>Liliopsida</taxon>
        <taxon>Poales</taxon>
        <taxon>Poaceae</taxon>
        <taxon>PACMAD clade</taxon>
        <taxon>Panicoideae</taxon>
        <taxon>Panicodae</taxon>
        <taxon>Paniceae</taxon>
        <taxon>Melinidinae</taxon>
        <taxon>Urochloa</taxon>
    </lineage>
</organism>
<dbReference type="InterPro" id="IPR026992">
    <property type="entry name" value="DIOX_N"/>
</dbReference>
<sequence>MDMDDVFVQPPENRPNVPVVEATTIPVINLSPLRTKTGSLDVLASKLREAIQDWGFFVVTGHGVPKETVARAVQVSRAFFALSAEEKEAVRRTEESPMVGYYDAEYNRNVRDWKEIFEFFPTEPRPVGAADGAQLCKNKWLCDDDLPDFRDTLMEYAKAMEELAFMLLELISRSLNLSPHRLHGFFRDQTTILRINHYPPCPKPNLTLGSGCHKDCGALTILYQDDVGGLDVRRRSDGEWVRVNPARDSFIVNIGEIIQVWSNDKYESVEHRASVNSEKERFSIPYFFNPSWSTVVEPLKEIVSKEDPSRYNGYNWGEFYSTRRKAILRKQVGHIKTQTAQFKKQSHVQKSELMFS</sequence>
<protein>
    <recommendedName>
        <fullName evidence="6">Fe2OG dioxygenase domain-containing protein</fullName>
    </recommendedName>
</protein>
<evidence type="ECO:0000256" key="1">
    <source>
        <dbReference type="ARBA" id="ARBA00001961"/>
    </source>
</evidence>
<dbReference type="InterPro" id="IPR050231">
    <property type="entry name" value="Iron_ascorbate_oxido_reductase"/>
</dbReference>
<comment type="similarity">
    <text evidence="5">Belongs to the iron/ascorbate-dependent oxidoreductase family.</text>
</comment>
<keyword evidence="3 5" id="KW-0560">Oxidoreductase</keyword>
<dbReference type="PANTHER" id="PTHR47990">
    <property type="entry name" value="2-OXOGLUTARATE (2OG) AND FE(II)-DEPENDENT OXYGENASE SUPERFAMILY PROTEIN-RELATED"/>
    <property type="match status" value="1"/>
</dbReference>
<dbReference type="GO" id="GO:0016491">
    <property type="term" value="F:oxidoreductase activity"/>
    <property type="evidence" value="ECO:0007669"/>
    <property type="project" value="UniProtKB-KW"/>
</dbReference>
<evidence type="ECO:0000256" key="5">
    <source>
        <dbReference type="RuleBase" id="RU003682"/>
    </source>
</evidence>
<dbReference type="Gene3D" id="2.60.120.330">
    <property type="entry name" value="B-lactam Antibiotic, Isopenicillin N Synthase, Chain"/>
    <property type="match status" value="1"/>
</dbReference>
<accession>A0ABC8VZ71</accession>
<dbReference type="SUPFAM" id="SSF51197">
    <property type="entry name" value="Clavaminate synthase-like"/>
    <property type="match status" value="1"/>
</dbReference>
<dbReference type="AlphaFoldDB" id="A0ABC8VZ71"/>
<dbReference type="Proteomes" id="UP001497457">
    <property type="component" value="Chromosome 11b"/>
</dbReference>
<dbReference type="InterPro" id="IPR027443">
    <property type="entry name" value="IPNS-like_sf"/>
</dbReference>
<evidence type="ECO:0000259" key="6">
    <source>
        <dbReference type="PROSITE" id="PS51471"/>
    </source>
</evidence>
<feature type="domain" description="Fe2OG dioxygenase" evidence="6">
    <location>
        <begin position="188"/>
        <end position="290"/>
    </location>
</feature>
<dbReference type="PRINTS" id="PR00682">
    <property type="entry name" value="IPNSYNTHASE"/>
</dbReference>